<dbReference type="PANTHER" id="PTHR42776:SF27">
    <property type="entry name" value="DIPEPTIDYL PEPTIDASE FAMILY MEMBER 6"/>
    <property type="match status" value="1"/>
</dbReference>
<dbReference type="Proteomes" id="UP001221302">
    <property type="component" value="Unassembled WGS sequence"/>
</dbReference>
<comment type="caution">
    <text evidence="4">The sequence shown here is derived from an EMBL/GenBank/DDBJ whole genome shotgun (WGS) entry which is preliminary data.</text>
</comment>
<dbReference type="AlphaFoldDB" id="A0AAE3TD74"/>
<dbReference type="GO" id="GO:0004252">
    <property type="term" value="F:serine-type endopeptidase activity"/>
    <property type="evidence" value="ECO:0007669"/>
    <property type="project" value="TreeGrafter"/>
</dbReference>
<gene>
    <name evidence="4" type="ORF">P0M35_13385</name>
</gene>
<dbReference type="SUPFAM" id="SSF53474">
    <property type="entry name" value="alpha/beta-Hydrolases"/>
    <property type="match status" value="1"/>
</dbReference>
<keyword evidence="1" id="KW-0378">Hydrolase</keyword>
<dbReference type="Gene3D" id="3.40.50.1820">
    <property type="entry name" value="alpha/beta hydrolase"/>
    <property type="match status" value="1"/>
</dbReference>
<protein>
    <submittedName>
        <fullName evidence="4">Prolyl oligopeptidase family serine peptidase</fullName>
    </submittedName>
</protein>
<dbReference type="InterPro" id="IPR001375">
    <property type="entry name" value="Peptidase_S9_cat"/>
</dbReference>
<keyword evidence="2" id="KW-0175">Coiled coil</keyword>
<dbReference type="GO" id="GO:0006508">
    <property type="term" value="P:proteolysis"/>
    <property type="evidence" value="ECO:0007669"/>
    <property type="project" value="InterPro"/>
</dbReference>
<evidence type="ECO:0000313" key="4">
    <source>
        <dbReference type="EMBL" id="MDF1613153.1"/>
    </source>
</evidence>
<evidence type="ECO:0000256" key="1">
    <source>
        <dbReference type="ARBA" id="ARBA00022801"/>
    </source>
</evidence>
<dbReference type="PANTHER" id="PTHR42776">
    <property type="entry name" value="SERINE PEPTIDASE S9 FAMILY MEMBER"/>
    <property type="match status" value="1"/>
</dbReference>
<evidence type="ECO:0000259" key="3">
    <source>
        <dbReference type="Pfam" id="PF00326"/>
    </source>
</evidence>
<dbReference type="Pfam" id="PF00326">
    <property type="entry name" value="Peptidase_S9"/>
    <property type="match status" value="1"/>
</dbReference>
<sequence>MKKLMIFLLFVVFITNLYSQEQKLNELIEEKFEALEHRLDILEKGIDDIQWFNKVGDVALIDKVFIVGPPKANVKNPTAMGAKNPLKFWNYVFIPRNIDRNKKYPLIILPHGGVHANFTTYHTHIIRELIAQGYIVAAPEYRGSTGYGKSFYETIDYGGLEVEDNNSARDYMVENYDFIDKDRVGIMGWSHGGLIALMDIFNHPEDYKVAFAGVPVSDLVARMGYYENDYRELFSAPYHIGKTVNQDVEEYRRRSPVNHVQKLKTPLLIHTNTNDDDVNVLEVEHLIQALKAEGKKFEYEIFKDVPGGHSFDRIDTKIAKEIRLKIYKFMGEYLNPQNPFKSIKDLEKAAYK</sequence>
<feature type="domain" description="Peptidase S9 prolyl oligopeptidase catalytic" evidence="3">
    <location>
        <begin position="129"/>
        <end position="335"/>
    </location>
</feature>
<feature type="coiled-coil region" evidence="2">
    <location>
        <begin position="18"/>
        <end position="45"/>
    </location>
</feature>
<evidence type="ECO:0000313" key="5">
    <source>
        <dbReference type="Proteomes" id="UP001221302"/>
    </source>
</evidence>
<name>A0AAE3TD74_9BACT</name>
<dbReference type="EMBL" id="JARGDL010000028">
    <property type="protein sequence ID" value="MDF1613153.1"/>
    <property type="molecule type" value="Genomic_DNA"/>
</dbReference>
<reference evidence="4" key="1">
    <citation type="submission" date="2023-03" db="EMBL/GenBank/DDBJ databases">
        <title>Stygiobacter electus gen. nov., sp. nov., facultatively anaerobic thermotolerant bacterium of the class Ignavibacteria from a well of Yessentuki mineral water deposit.</title>
        <authorList>
            <person name="Podosokorskaya O.A."/>
            <person name="Elcheninov A.G."/>
            <person name="Petrova N.F."/>
            <person name="Zavarzina D.G."/>
            <person name="Kublanov I.V."/>
            <person name="Merkel A.Y."/>
        </authorList>
    </citation>
    <scope>NUCLEOTIDE SEQUENCE</scope>
    <source>
        <strain evidence="4">09-Me</strain>
    </source>
</reference>
<proteinExistence type="predicted"/>
<keyword evidence="5" id="KW-1185">Reference proteome</keyword>
<evidence type="ECO:0000256" key="2">
    <source>
        <dbReference type="SAM" id="Coils"/>
    </source>
</evidence>
<accession>A0AAE3TD74</accession>
<dbReference type="InterPro" id="IPR029058">
    <property type="entry name" value="AB_hydrolase_fold"/>
</dbReference>
<organism evidence="4 5">
    <name type="scientific">Stygiobacter electus</name>
    <dbReference type="NCBI Taxonomy" id="3032292"/>
    <lineage>
        <taxon>Bacteria</taxon>
        <taxon>Pseudomonadati</taxon>
        <taxon>Ignavibacteriota</taxon>
        <taxon>Ignavibacteria</taxon>
        <taxon>Ignavibacteriales</taxon>
        <taxon>Melioribacteraceae</taxon>
        <taxon>Stygiobacter</taxon>
    </lineage>
</organism>
<dbReference type="RefSeq" id="WP_321536923.1">
    <property type="nucleotide sequence ID" value="NZ_JARGDL010000028.1"/>
</dbReference>